<dbReference type="RefSeq" id="WP_171226639.1">
    <property type="nucleotide sequence ID" value="NZ_CP053085.1"/>
</dbReference>
<reference evidence="2 3" key="1">
    <citation type="submission" date="2020-05" db="EMBL/GenBank/DDBJ databases">
        <title>Complete genome sequence of Gemmatimonas greenlandica TET16.</title>
        <authorList>
            <person name="Zeng Y."/>
        </authorList>
    </citation>
    <scope>NUCLEOTIDE SEQUENCE [LARGE SCALE GENOMIC DNA]</scope>
    <source>
        <strain evidence="2 3">TET16</strain>
    </source>
</reference>
<evidence type="ECO:0008006" key="4">
    <source>
        <dbReference type="Google" id="ProtNLM"/>
    </source>
</evidence>
<keyword evidence="3" id="KW-1185">Reference proteome</keyword>
<feature type="signal peptide" evidence="1">
    <location>
        <begin position="1"/>
        <end position="25"/>
    </location>
</feature>
<keyword evidence="1" id="KW-0732">Signal</keyword>
<evidence type="ECO:0000313" key="2">
    <source>
        <dbReference type="EMBL" id="QJR37206.1"/>
    </source>
</evidence>
<organism evidence="2 3">
    <name type="scientific">Gemmatimonas groenlandica</name>
    <dbReference type="NCBI Taxonomy" id="2732249"/>
    <lineage>
        <taxon>Bacteria</taxon>
        <taxon>Pseudomonadati</taxon>
        <taxon>Gemmatimonadota</taxon>
        <taxon>Gemmatimonadia</taxon>
        <taxon>Gemmatimonadales</taxon>
        <taxon>Gemmatimonadaceae</taxon>
        <taxon>Gemmatimonas</taxon>
    </lineage>
</organism>
<dbReference type="Proteomes" id="UP000500938">
    <property type="component" value="Chromosome"/>
</dbReference>
<accession>A0A6M4IUQ8</accession>
<name>A0A6M4IUQ8_9BACT</name>
<dbReference type="AlphaFoldDB" id="A0A6M4IUQ8"/>
<evidence type="ECO:0000256" key="1">
    <source>
        <dbReference type="SAM" id="SignalP"/>
    </source>
</evidence>
<sequence>MIVKHLGLVASVAAGMSLVIATNSAAQGLDERLAIHASLNAGYGKSSDLPVLGIPKEGTADYRIMTLQFRYALSDNDAFVTQFLNRRLGSSPLAGVLNDLTTQLAFWQHREGAVTFKVGRNPLARGLLNEVRYIGTVLPFFRVPFEISGDAFDAVDGIVVSSRRNLGSGFSVEGIGHFGASENRSVRATATELTVRTSRAHNMVGAQGYLDAPGGVRLGLFANKYERRTPTQNGFRNFVAYSGQIDRPFGTLRAEHFRESGESPGSDLKSAYVQGIAKVHSRAHLAVEHIRQEQRVFFTDTRLNTDIPSVRETGAAINLFGPVGTVMKFEHRWRKGYTYDAFVSPTTQVGNTVTVNPARSTNYWLASVAMSF</sequence>
<dbReference type="EMBL" id="CP053085">
    <property type="protein sequence ID" value="QJR37206.1"/>
    <property type="molecule type" value="Genomic_DNA"/>
</dbReference>
<evidence type="ECO:0000313" key="3">
    <source>
        <dbReference type="Proteomes" id="UP000500938"/>
    </source>
</evidence>
<dbReference type="KEGG" id="ggr:HKW67_17620"/>
<proteinExistence type="predicted"/>
<gene>
    <name evidence="2" type="ORF">HKW67_17620</name>
</gene>
<feature type="chain" id="PRO_5026910773" description="Alginate export domain-containing protein" evidence="1">
    <location>
        <begin position="26"/>
        <end position="372"/>
    </location>
</feature>
<protein>
    <recommendedName>
        <fullName evidence="4">Alginate export domain-containing protein</fullName>
    </recommendedName>
</protein>